<feature type="transmembrane region" description="Helical" evidence="6">
    <location>
        <begin position="402"/>
        <end position="421"/>
    </location>
</feature>
<evidence type="ECO:0000256" key="3">
    <source>
        <dbReference type="ARBA" id="ARBA00022989"/>
    </source>
</evidence>
<dbReference type="PANTHER" id="PTHR23501:SF198">
    <property type="entry name" value="AZOLE RESISTANCE PROTEIN 1-RELATED"/>
    <property type="match status" value="1"/>
</dbReference>
<accession>A0A3D8RQD1</accession>
<comment type="caution">
    <text evidence="8">The sequence shown here is derived from an EMBL/GenBank/DDBJ whole genome shotgun (WGS) entry which is preliminary data.</text>
</comment>
<feature type="domain" description="Major facilitator superfamily (MFS) profile" evidence="7">
    <location>
        <begin position="75"/>
        <end position="564"/>
    </location>
</feature>
<feature type="transmembrane region" description="Helical" evidence="6">
    <location>
        <begin position="376"/>
        <end position="395"/>
    </location>
</feature>
<dbReference type="PROSITE" id="PS50850">
    <property type="entry name" value="MFS"/>
    <property type="match status" value="1"/>
</dbReference>
<feature type="transmembrane region" description="Helical" evidence="6">
    <location>
        <begin position="466"/>
        <end position="490"/>
    </location>
</feature>
<dbReference type="Proteomes" id="UP000256328">
    <property type="component" value="Unassembled WGS sequence"/>
</dbReference>
<dbReference type="CDD" id="cd17502">
    <property type="entry name" value="MFS_Azr1_MDR_like"/>
    <property type="match status" value="1"/>
</dbReference>
<keyword evidence="9" id="KW-1185">Reference proteome</keyword>
<feature type="transmembrane region" description="Helical" evidence="6">
    <location>
        <begin position="225"/>
        <end position="248"/>
    </location>
</feature>
<feature type="transmembrane region" description="Helical" evidence="6">
    <location>
        <begin position="199"/>
        <end position="219"/>
    </location>
</feature>
<evidence type="ECO:0000256" key="5">
    <source>
        <dbReference type="SAM" id="MobiDB-lite"/>
    </source>
</evidence>
<dbReference type="AlphaFoldDB" id="A0A3D8RQD1"/>
<feature type="transmembrane region" description="Helical" evidence="6">
    <location>
        <begin position="165"/>
        <end position="187"/>
    </location>
</feature>
<evidence type="ECO:0000256" key="1">
    <source>
        <dbReference type="ARBA" id="ARBA00004141"/>
    </source>
</evidence>
<evidence type="ECO:0000313" key="8">
    <source>
        <dbReference type="EMBL" id="RDW76205.1"/>
    </source>
</evidence>
<feature type="transmembrane region" description="Helical" evidence="6">
    <location>
        <begin position="269"/>
        <end position="290"/>
    </location>
</feature>
<evidence type="ECO:0000256" key="2">
    <source>
        <dbReference type="ARBA" id="ARBA00022692"/>
    </source>
</evidence>
<feature type="region of interest" description="Disordered" evidence="5">
    <location>
        <begin position="566"/>
        <end position="586"/>
    </location>
</feature>
<feature type="transmembrane region" description="Helical" evidence="6">
    <location>
        <begin position="140"/>
        <end position="159"/>
    </location>
</feature>
<dbReference type="PANTHER" id="PTHR23501">
    <property type="entry name" value="MAJOR FACILITATOR SUPERFAMILY"/>
    <property type="match status" value="1"/>
</dbReference>
<feature type="region of interest" description="Disordered" evidence="5">
    <location>
        <begin position="1"/>
        <end position="61"/>
    </location>
</feature>
<dbReference type="Pfam" id="PF07690">
    <property type="entry name" value="MFS_1"/>
    <property type="match status" value="1"/>
</dbReference>
<dbReference type="GO" id="GO:0005886">
    <property type="term" value="C:plasma membrane"/>
    <property type="evidence" value="ECO:0007669"/>
    <property type="project" value="TreeGrafter"/>
</dbReference>
<dbReference type="InterPro" id="IPR036259">
    <property type="entry name" value="MFS_trans_sf"/>
</dbReference>
<feature type="transmembrane region" description="Helical" evidence="6">
    <location>
        <begin position="339"/>
        <end position="356"/>
    </location>
</feature>
<keyword evidence="3 6" id="KW-1133">Transmembrane helix</keyword>
<reference evidence="8 9" key="1">
    <citation type="journal article" date="2018" name="IMA Fungus">
        <title>IMA Genome-F 9: Draft genome sequence of Annulohypoxylon stygium, Aspergillus mulundensis, Berkeleyomyces basicola (syn. Thielaviopsis basicola), Ceratocystis smalleyi, two Cercospora beticola strains, Coleophoma cylindrospora, Fusarium fracticaudum, Phialophora cf. hyalina, and Morchella septimelata.</title>
        <authorList>
            <person name="Wingfield B.D."/>
            <person name="Bills G.F."/>
            <person name="Dong Y."/>
            <person name="Huang W."/>
            <person name="Nel W.J."/>
            <person name="Swalarsk-Parry B.S."/>
            <person name="Vaghefi N."/>
            <person name="Wilken P.M."/>
            <person name="An Z."/>
            <person name="de Beer Z.W."/>
            <person name="De Vos L."/>
            <person name="Chen L."/>
            <person name="Duong T.A."/>
            <person name="Gao Y."/>
            <person name="Hammerbacher A."/>
            <person name="Kikkert J.R."/>
            <person name="Li Y."/>
            <person name="Li H."/>
            <person name="Li K."/>
            <person name="Li Q."/>
            <person name="Liu X."/>
            <person name="Ma X."/>
            <person name="Naidoo K."/>
            <person name="Pethybridge S.J."/>
            <person name="Sun J."/>
            <person name="Steenkamp E.T."/>
            <person name="van der Nest M.A."/>
            <person name="van Wyk S."/>
            <person name="Wingfield M.J."/>
            <person name="Xiong C."/>
            <person name="Yue Q."/>
            <person name="Zhang X."/>
        </authorList>
    </citation>
    <scope>NUCLEOTIDE SEQUENCE [LARGE SCALE GENOMIC DNA]</scope>
    <source>
        <strain evidence="8 9">BP5796</strain>
    </source>
</reference>
<proteinExistence type="predicted"/>
<dbReference type="Gene3D" id="1.20.1720.10">
    <property type="entry name" value="Multidrug resistance protein D"/>
    <property type="match status" value="1"/>
</dbReference>
<keyword evidence="4 6" id="KW-0472">Membrane</keyword>
<evidence type="ECO:0000259" key="7">
    <source>
        <dbReference type="PROSITE" id="PS50850"/>
    </source>
</evidence>
<feature type="transmembrane region" description="Helical" evidence="6">
    <location>
        <begin position="72"/>
        <end position="98"/>
    </location>
</feature>
<feature type="transmembrane region" description="Helical" evidence="6">
    <location>
        <begin position="110"/>
        <end position="128"/>
    </location>
</feature>
<comment type="subcellular location">
    <subcellularLocation>
        <location evidence="1">Membrane</location>
        <topology evidence="1">Multi-pass membrane protein</topology>
    </subcellularLocation>
</comment>
<feature type="transmembrane region" description="Helical" evidence="6">
    <location>
        <begin position="302"/>
        <end position="318"/>
    </location>
</feature>
<feature type="transmembrane region" description="Helical" evidence="6">
    <location>
        <begin position="433"/>
        <end position="454"/>
    </location>
</feature>
<name>A0A3D8RQD1_9HELO</name>
<dbReference type="GO" id="GO:0022857">
    <property type="term" value="F:transmembrane transporter activity"/>
    <property type="evidence" value="ECO:0007669"/>
    <property type="project" value="InterPro"/>
</dbReference>
<evidence type="ECO:0000313" key="9">
    <source>
        <dbReference type="Proteomes" id="UP000256328"/>
    </source>
</evidence>
<dbReference type="OrthoDB" id="2985014at2759"/>
<feature type="compositionally biased region" description="Basic and acidic residues" evidence="5">
    <location>
        <begin position="39"/>
        <end position="59"/>
    </location>
</feature>
<evidence type="ECO:0000256" key="4">
    <source>
        <dbReference type="ARBA" id="ARBA00023136"/>
    </source>
</evidence>
<gene>
    <name evidence="8" type="ORF">BP5796_07026</name>
</gene>
<feature type="compositionally biased region" description="Polar residues" evidence="5">
    <location>
        <begin position="570"/>
        <end position="586"/>
    </location>
</feature>
<dbReference type="Gene3D" id="1.20.1250.20">
    <property type="entry name" value="MFS general substrate transporter like domains"/>
    <property type="match status" value="1"/>
</dbReference>
<dbReference type="InterPro" id="IPR020846">
    <property type="entry name" value="MFS_dom"/>
</dbReference>
<organism evidence="8 9">
    <name type="scientific">Coleophoma crateriformis</name>
    <dbReference type="NCBI Taxonomy" id="565419"/>
    <lineage>
        <taxon>Eukaryota</taxon>
        <taxon>Fungi</taxon>
        <taxon>Dikarya</taxon>
        <taxon>Ascomycota</taxon>
        <taxon>Pezizomycotina</taxon>
        <taxon>Leotiomycetes</taxon>
        <taxon>Helotiales</taxon>
        <taxon>Dermateaceae</taxon>
        <taxon>Coleophoma</taxon>
    </lineage>
</organism>
<evidence type="ECO:0000256" key="6">
    <source>
        <dbReference type="SAM" id="Phobius"/>
    </source>
</evidence>
<feature type="transmembrane region" description="Helical" evidence="6">
    <location>
        <begin position="541"/>
        <end position="559"/>
    </location>
</feature>
<feature type="compositionally biased region" description="Low complexity" evidence="5">
    <location>
        <begin position="1"/>
        <end position="10"/>
    </location>
</feature>
<dbReference type="SUPFAM" id="SSF103473">
    <property type="entry name" value="MFS general substrate transporter"/>
    <property type="match status" value="1"/>
</dbReference>
<keyword evidence="2 6" id="KW-0812">Transmembrane</keyword>
<protein>
    <recommendedName>
        <fullName evidence="7">Major facilitator superfamily (MFS) profile domain-containing protein</fullName>
    </recommendedName>
</protein>
<dbReference type="InterPro" id="IPR011701">
    <property type="entry name" value="MFS"/>
</dbReference>
<sequence length="586" mass="62273">MATPTATAAEHPPEHPTTRISGEADGNGPDASTTSSGNDTHETTVEKIPEPAVDERPDGLPEGSQYPTGLKFWLLMFNLGAVIILGAIDMSIVATAVPSITDHFHTVADIGWYSIAFRLSQCACQFLYGKAYKLFPIKRVFLLANGFSFLGSLLCATAVSSSMLIVGRAVAGVGTAGLDAGAFIMLVQSTPLRKRPTFLGLWAAIEGISTILGPVLGGAITQTIGWRWCFYISLPIGGATLLLTILCFSETSKAVDVARLTFQEKFWQLDIVSNLILVSALTCLFLAFSWAGTKYPWRSTRVIGLVTTFGVLAAAFIYNQFRRGDAAALPIRIVKRRTVIASLVFVTFLNSAGNVLEYYLPIYYQAVRGYTPAQSGLLMLPILIAATIGAIGSGIGTSVCGYYAPFMIFASVTMPIAAGLITTFKINTGLAKFIVYTGLSGFGYGVGSAGPSVAIQTVLSDGDVPVGLSVLIFGAAFGPAVAIAVAQVIFTNQLSKYLHTLLPELGGASLDSNGLAELVTQVPPAKSQEVLQGIDKSVTHTWYLVIALALAMFFGSLSIEWRSVKKEDPNQGTESSTQTLELANQE</sequence>
<dbReference type="EMBL" id="PDLN01000009">
    <property type="protein sequence ID" value="RDW76205.1"/>
    <property type="molecule type" value="Genomic_DNA"/>
</dbReference>